<dbReference type="InterPro" id="IPR041988">
    <property type="entry name" value="Ribosomal_uL24_KOW"/>
</dbReference>
<sequence length="139" mass="15719">MNKKNSRPLHKRGRSISSRLSSELRDDYGFRSLPVREGDKVRLIGGDFKGVEGEVSEVDTKSQRMVVEGVETAKADGTEVPISVHPSNVEITDFEEDDMREKIIERRSEGGQKRRKEASEEAERSEVVEDAQKEKEVDS</sequence>
<dbReference type="HAMAP" id="MF_01326_A">
    <property type="entry name" value="Ribosomal_uL24_A"/>
    <property type="match status" value="1"/>
</dbReference>
<dbReference type="Proteomes" id="UP000070344">
    <property type="component" value="Unassembled WGS sequence"/>
</dbReference>
<keyword evidence="4" id="KW-0699">rRNA-binding</keyword>
<comment type="subunit">
    <text evidence="4">Part of the 50S ribosomal subunit.</text>
</comment>
<keyword evidence="2 4" id="KW-0689">Ribosomal protein</keyword>
<dbReference type="GO" id="GO:0015934">
    <property type="term" value="C:large ribosomal subunit"/>
    <property type="evidence" value="ECO:0007669"/>
    <property type="project" value="UniProtKB-UniRule"/>
</dbReference>
<evidence type="ECO:0000313" key="7">
    <source>
        <dbReference type="EMBL" id="KXB01055.1"/>
    </source>
</evidence>
<dbReference type="NCBIfam" id="TIGR01080">
    <property type="entry name" value="rplX_A_E"/>
    <property type="match status" value="1"/>
</dbReference>
<dbReference type="Pfam" id="PF16906">
    <property type="entry name" value="Ribosomal_L26"/>
    <property type="match status" value="1"/>
</dbReference>
<dbReference type="GO" id="GO:0006412">
    <property type="term" value="P:translation"/>
    <property type="evidence" value="ECO:0007669"/>
    <property type="project" value="UniProtKB-UniRule"/>
</dbReference>
<dbReference type="PANTHER" id="PTHR11143">
    <property type="entry name" value="60S RIBOSOMAL PROTEIN L26 FAMILY MEMBER"/>
    <property type="match status" value="1"/>
</dbReference>
<keyword evidence="3 4" id="KW-0687">Ribonucleoprotein</keyword>
<keyword evidence="4" id="KW-0694">RNA-binding</keyword>
<evidence type="ECO:0000256" key="5">
    <source>
        <dbReference type="SAM" id="MobiDB-lite"/>
    </source>
</evidence>
<comment type="function">
    <text evidence="4">One of two assembly initiator proteins, it binds directly to the 5'-end of the 23S rRNA, where it nucleates assembly of the 50S subunit.</text>
</comment>
<dbReference type="GO" id="GO:0019843">
    <property type="term" value="F:rRNA binding"/>
    <property type="evidence" value="ECO:0007669"/>
    <property type="project" value="UniProtKB-UniRule"/>
</dbReference>
<dbReference type="SMART" id="SM00739">
    <property type="entry name" value="KOW"/>
    <property type="match status" value="1"/>
</dbReference>
<organism evidence="7 8">
    <name type="scientific">candidate division MSBL1 archaeon SCGC-AAA259O05</name>
    <dbReference type="NCBI Taxonomy" id="1698271"/>
    <lineage>
        <taxon>Archaea</taxon>
        <taxon>Methanobacteriati</taxon>
        <taxon>Methanobacteriota</taxon>
        <taxon>candidate division MSBL1</taxon>
    </lineage>
</organism>
<dbReference type="GO" id="GO:0003735">
    <property type="term" value="F:structural constituent of ribosome"/>
    <property type="evidence" value="ECO:0007669"/>
    <property type="project" value="UniProtKB-UniRule"/>
</dbReference>
<evidence type="ECO:0000256" key="3">
    <source>
        <dbReference type="ARBA" id="ARBA00023274"/>
    </source>
</evidence>
<dbReference type="InterPro" id="IPR005824">
    <property type="entry name" value="KOW"/>
</dbReference>
<gene>
    <name evidence="4" type="primary">rpl24</name>
    <name evidence="7" type="ORF">AKJ41_02915</name>
</gene>
<dbReference type="Gene3D" id="2.30.30.30">
    <property type="match status" value="1"/>
</dbReference>
<evidence type="ECO:0000313" key="8">
    <source>
        <dbReference type="Proteomes" id="UP000070344"/>
    </source>
</evidence>
<evidence type="ECO:0000256" key="4">
    <source>
        <dbReference type="HAMAP-Rule" id="MF_01326"/>
    </source>
</evidence>
<evidence type="ECO:0000256" key="1">
    <source>
        <dbReference type="ARBA" id="ARBA00010618"/>
    </source>
</evidence>
<feature type="domain" description="KOW" evidence="6">
    <location>
        <begin position="34"/>
        <end position="61"/>
    </location>
</feature>
<feature type="compositionally biased region" description="Basic residues" evidence="5">
    <location>
        <begin position="1"/>
        <end position="14"/>
    </location>
</feature>
<dbReference type="InterPro" id="IPR014722">
    <property type="entry name" value="Rib_uL2_dom2"/>
</dbReference>
<dbReference type="EMBL" id="LHXV01000029">
    <property type="protein sequence ID" value="KXB01055.1"/>
    <property type="molecule type" value="Genomic_DNA"/>
</dbReference>
<dbReference type="InterPro" id="IPR008991">
    <property type="entry name" value="Translation_prot_SH3-like_sf"/>
</dbReference>
<evidence type="ECO:0000256" key="2">
    <source>
        <dbReference type="ARBA" id="ARBA00022980"/>
    </source>
</evidence>
<proteinExistence type="inferred from homology"/>
<dbReference type="Pfam" id="PF00467">
    <property type="entry name" value="KOW"/>
    <property type="match status" value="1"/>
</dbReference>
<name>A0A133V3P2_9EURY</name>
<dbReference type="AlphaFoldDB" id="A0A133V3P2"/>
<accession>A0A133V3P2</accession>
<comment type="caution">
    <text evidence="7">The sequence shown here is derived from an EMBL/GenBank/DDBJ whole genome shotgun (WGS) entry which is preliminary data.</text>
</comment>
<feature type="region of interest" description="Disordered" evidence="5">
    <location>
        <begin position="1"/>
        <end position="29"/>
    </location>
</feature>
<comment type="function">
    <text evidence="4">Located at the polypeptide exit tunnel on the outside of the subunit.</text>
</comment>
<dbReference type="SUPFAM" id="SSF50104">
    <property type="entry name" value="Translation proteins SH3-like domain"/>
    <property type="match status" value="1"/>
</dbReference>
<dbReference type="CDD" id="cd06089">
    <property type="entry name" value="KOW_RPL26"/>
    <property type="match status" value="1"/>
</dbReference>
<comment type="similarity">
    <text evidence="1 4">Belongs to the universal ribosomal protein uL24 family.</text>
</comment>
<feature type="region of interest" description="Disordered" evidence="5">
    <location>
        <begin position="100"/>
        <end position="139"/>
    </location>
</feature>
<reference evidence="7 8" key="1">
    <citation type="journal article" date="2016" name="Sci. Rep.">
        <title>Metabolic traits of an uncultured archaeal lineage -MSBL1- from brine pools of the Red Sea.</title>
        <authorList>
            <person name="Mwirichia R."/>
            <person name="Alam I."/>
            <person name="Rashid M."/>
            <person name="Vinu M."/>
            <person name="Ba-Alawi W."/>
            <person name="Anthony Kamau A."/>
            <person name="Kamanda Ngugi D."/>
            <person name="Goker M."/>
            <person name="Klenk H.P."/>
            <person name="Bajic V."/>
            <person name="Stingl U."/>
        </authorList>
    </citation>
    <scope>NUCLEOTIDE SEQUENCE [LARGE SCALE GENOMIC DNA]</scope>
    <source>
        <strain evidence="7">SCGC-AAA259O05</strain>
    </source>
</reference>
<evidence type="ECO:0000259" key="6">
    <source>
        <dbReference type="SMART" id="SM00739"/>
    </source>
</evidence>
<protein>
    <recommendedName>
        <fullName evidence="4">Large ribosomal subunit protein uL24</fullName>
    </recommendedName>
</protein>
<dbReference type="InterPro" id="IPR005756">
    <property type="entry name" value="Ribosomal_uL24_euk/arc"/>
</dbReference>
<keyword evidence="8" id="KW-1185">Reference proteome</keyword>